<proteinExistence type="predicted"/>
<sequence length="400" mass="44644">MTKTRRYIRLPETPNDAVDTLERFVTRARRIEAHSLVKSRKVEEFARQNYTLLFNGSSTLLRLNSRPEDEEVFESLAARIRPCIVDSEPIQLEKVVAAIRILTKDAELNEQQVELLDEIDTWYENHIAPNSHAAIATQEEIEQLDSGEIASATDTLLGLGWYYADLVHSDPKQEKEVVLRFPYNTRYNRGVFLVSLLATKVCSLLNLIREIDSSHNLGLSPEIWTSQVVAGGGPCELGIGIAYVGPAGSIPAQGISMDKMPEFKKLNVVIARRIQCPACAVDALLIDASGEVFDTYEGFYAFDKEQNSVVININDEILLEGKPENSTIPINKLSFEQAFSEKTVKPVNGEMERLANFLEKAATAERVDITLMWNGTPIRETIAFPAVSPIVDSSELENSE</sequence>
<gene>
    <name evidence="1" type="ORF">QUW25_06490</name>
</gene>
<comment type="caution">
    <text evidence="1">The sequence shown here is derived from an EMBL/GenBank/DDBJ whole genome shotgun (WGS) entry which is preliminary data.</text>
</comment>
<dbReference type="Proteomes" id="UP001529256">
    <property type="component" value="Unassembled WGS sequence"/>
</dbReference>
<organism evidence="1 2">
    <name type="scientific">Thermophilibacter provencensis</name>
    <dbReference type="NCBI Taxonomy" id="1852386"/>
    <lineage>
        <taxon>Bacteria</taxon>
        <taxon>Bacillati</taxon>
        <taxon>Actinomycetota</taxon>
        <taxon>Coriobacteriia</taxon>
        <taxon>Coriobacteriales</taxon>
        <taxon>Atopobiaceae</taxon>
        <taxon>Thermophilibacter</taxon>
    </lineage>
</organism>
<evidence type="ECO:0000313" key="1">
    <source>
        <dbReference type="EMBL" id="MDM8271315.1"/>
    </source>
</evidence>
<reference evidence="1" key="1">
    <citation type="submission" date="2023-06" db="EMBL/GenBank/DDBJ databases">
        <title>Identification and characterization of horizontal gene transfer across gut microbiota members of farm animals based on homology search.</title>
        <authorList>
            <person name="Schwarzerova J."/>
            <person name="Nykrynova M."/>
            <person name="Jureckova K."/>
            <person name="Cejkova D."/>
            <person name="Rychlik I."/>
        </authorList>
    </citation>
    <scope>NUCLEOTIDE SEQUENCE</scope>
    <source>
        <strain evidence="1">153_Feed</strain>
    </source>
</reference>
<keyword evidence="2" id="KW-1185">Reference proteome</keyword>
<dbReference type="RefSeq" id="WP_289511399.1">
    <property type="nucleotide sequence ID" value="NZ_JAUDEA010000008.1"/>
</dbReference>
<protein>
    <submittedName>
        <fullName evidence="1">Uncharacterized protein</fullName>
    </submittedName>
</protein>
<accession>A0ABT7V3Z2</accession>
<dbReference type="EMBL" id="JAUDEA010000008">
    <property type="protein sequence ID" value="MDM8271315.1"/>
    <property type="molecule type" value="Genomic_DNA"/>
</dbReference>
<evidence type="ECO:0000313" key="2">
    <source>
        <dbReference type="Proteomes" id="UP001529256"/>
    </source>
</evidence>
<name>A0ABT7V3Z2_9ACTN</name>
<reference evidence="1" key="2">
    <citation type="submission" date="2023-06" db="EMBL/GenBank/DDBJ databases">
        <authorList>
            <person name="Zeman M."/>
            <person name="Kubasova T."/>
            <person name="Jahodarova E."/>
            <person name="Nykrynova M."/>
            <person name="Rychlik I."/>
        </authorList>
    </citation>
    <scope>NUCLEOTIDE SEQUENCE</scope>
    <source>
        <strain evidence="1">153_Feed</strain>
    </source>
</reference>